<keyword evidence="4" id="KW-1185">Reference proteome</keyword>
<dbReference type="PROSITE" id="PS50231">
    <property type="entry name" value="RICIN_B_LECTIN"/>
    <property type="match status" value="1"/>
</dbReference>
<feature type="compositionally biased region" description="Pro residues" evidence="1">
    <location>
        <begin position="202"/>
        <end position="224"/>
    </location>
</feature>
<feature type="domain" description="Ricin B lectin" evidence="2">
    <location>
        <begin position="83"/>
        <end position="165"/>
    </location>
</feature>
<evidence type="ECO:0000313" key="3">
    <source>
        <dbReference type="EMBL" id="OQR87425.1"/>
    </source>
</evidence>
<dbReference type="SUPFAM" id="SSF50370">
    <property type="entry name" value="Ricin B-like lectins"/>
    <property type="match status" value="1"/>
</dbReference>
<dbReference type="AlphaFoldDB" id="A0A1V9YNY5"/>
<evidence type="ECO:0000256" key="1">
    <source>
        <dbReference type="SAM" id="MobiDB-lite"/>
    </source>
</evidence>
<dbReference type="InterPro" id="IPR035992">
    <property type="entry name" value="Ricin_B-like_lectins"/>
</dbReference>
<reference evidence="3 4" key="1">
    <citation type="journal article" date="2014" name="Genome Biol. Evol.">
        <title>The secreted proteins of Achlya hypogyna and Thraustotheca clavata identify the ancestral oomycete secretome and reveal gene acquisitions by horizontal gene transfer.</title>
        <authorList>
            <person name="Misner I."/>
            <person name="Blouin N."/>
            <person name="Leonard G."/>
            <person name="Richards T.A."/>
            <person name="Lane C.E."/>
        </authorList>
    </citation>
    <scope>NUCLEOTIDE SEQUENCE [LARGE SCALE GENOMIC DNA]</scope>
    <source>
        <strain evidence="3 4">ATCC 34112</strain>
    </source>
</reference>
<feature type="compositionally biased region" description="Low complexity" evidence="1">
    <location>
        <begin position="188"/>
        <end position="201"/>
    </location>
</feature>
<dbReference type="Proteomes" id="UP000243217">
    <property type="component" value="Unassembled WGS sequence"/>
</dbReference>
<feature type="compositionally biased region" description="Polar residues" evidence="1">
    <location>
        <begin position="165"/>
        <end position="178"/>
    </location>
</feature>
<dbReference type="InterPro" id="IPR000772">
    <property type="entry name" value="Ricin_B_lectin"/>
</dbReference>
<evidence type="ECO:0000313" key="4">
    <source>
        <dbReference type="Proteomes" id="UP000243217"/>
    </source>
</evidence>
<comment type="caution">
    <text evidence="3">The sequence shown here is derived from an EMBL/GenBank/DDBJ whole genome shotgun (WGS) entry which is preliminary data.</text>
</comment>
<evidence type="ECO:0000259" key="2">
    <source>
        <dbReference type="Pfam" id="PF00652"/>
    </source>
</evidence>
<feature type="region of interest" description="Disordered" evidence="1">
    <location>
        <begin position="165"/>
        <end position="226"/>
    </location>
</feature>
<dbReference type="Pfam" id="PF00652">
    <property type="entry name" value="Ricin_B_lectin"/>
    <property type="match status" value="1"/>
</dbReference>
<feature type="non-terminal residue" evidence="3">
    <location>
        <position position="290"/>
    </location>
</feature>
<sequence length="290" mass="31621">MHSLAMPTKTSSTIQPLVLSKSNNQVKHRVHGVCLTTIAGQTNIAVAPCNPNDIRQWISTSCSDMTVRNFVRIQTKSGKYILEWNSDEGKMFQVASNGQCLDVYMESNRYRLRASACSSSNGNLQWNAANGKIYHATYSNICLNDPTDPNCVAQVWQRCANNDNQVTPQTTPLHSNGVTLRPTPLHKPSSTPYHTTTEPTPAHTPAPTPAPTLAPTPTPTPASTPAPAVASKYLCTISSRVVSEYYQGLYNNGLVGNANENFAYNPTTGAVQVQSNKQCLDSYWDGAQFQ</sequence>
<organism evidence="3 4">
    <name type="scientific">Thraustotheca clavata</name>
    <dbReference type="NCBI Taxonomy" id="74557"/>
    <lineage>
        <taxon>Eukaryota</taxon>
        <taxon>Sar</taxon>
        <taxon>Stramenopiles</taxon>
        <taxon>Oomycota</taxon>
        <taxon>Saprolegniomycetes</taxon>
        <taxon>Saprolegniales</taxon>
        <taxon>Achlyaceae</taxon>
        <taxon>Thraustotheca</taxon>
    </lineage>
</organism>
<proteinExistence type="predicted"/>
<accession>A0A1V9YNY5</accession>
<dbReference type="Gene3D" id="2.80.10.50">
    <property type="match status" value="1"/>
</dbReference>
<dbReference type="EMBL" id="JNBS01003408">
    <property type="protein sequence ID" value="OQR87425.1"/>
    <property type="molecule type" value="Genomic_DNA"/>
</dbReference>
<gene>
    <name evidence="3" type="ORF">THRCLA_10460</name>
</gene>
<protein>
    <recommendedName>
        <fullName evidence="2">Ricin B lectin domain-containing protein</fullName>
    </recommendedName>
</protein>
<name>A0A1V9YNY5_9STRA</name>